<dbReference type="STRING" id="649639.Bcell_1723"/>
<dbReference type="SUPFAM" id="SSF50494">
    <property type="entry name" value="Trypsin-like serine proteases"/>
    <property type="match status" value="1"/>
</dbReference>
<dbReference type="InterPro" id="IPR008763">
    <property type="entry name" value="Peptidase_S55"/>
</dbReference>
<dbReference type="InterPro" id="IPR001478">
    <property type="entry name" value="PDZ"/>
</dbReference>
<dbReference type="InterPro" id="IPR036034">
    <property type="entry name" value="PDZ_sf"/>
</dbReference>
<gene>
    <name evidence="3" type="ordered locus">Bcell_1723</name>
</gene>
<reference evidence="3 4" key="1">
    <citation type="submission" date="2010-12" db="EMBL/GenBank/DDBJ databases">
        <title>Complete sequence of Bacillus cellulosilyticus DSM 2522.</title>
        <authorList>
            <consortium name="US DOE Joint Genome Institute"/>
            <person name="Lucas S."/>
            <person name="Copeland A."/>
            <person name="Lapidus A."/>
            <person name="Cheng J.-F."/>
            <person name="Bruce D."/>
            <person name="Goodwin L."/>
            <person name="Pitluck S."/>
            <person name="Chertkov O."/>
            <person name="Detter J.C."/>
            <person name="Han C."/>
            <person name="Tapia R."/>
            <person name="Land M."/>
            <person name="Hauser L."/>
            <person name="Jeffries C."/>
            <person name="Kyrpides N."/>
            <person name="Ivanova N."/>
            <person name="Mikhailova N."/>
            <person name="Brumm P."/>
            <person name="Mead D."/>
            <person name="Woyke T."/>
        </authorList>
    </citation>
    <scope>NUCLEOTIDE SEQUENCE [LARGE SCALE GENOMIC DNA]</scope>
    <source>
        <strain evidence="4">ATCC 21833 / DSM 2522 / FERM P-1141 / JCM 9156 / N-4</strain>
    </source>
</reference>
<dbReference type="PROSITE" id="PS51494">
    <property type="entry name" value="SPOIVB"/>
    <property type="match status" value="1"/>
</dbReference>
<dbReference type="SMART" id="SM00228">
    <property type="entry name" value="PDZ"/>
    <property type="match status" value="1"/>
</dbReference>
<feature type="domain" description="Peptidase S55" evidence="2">
    <location>
        <begin position="186"/>
        <end position="425"/>
    </location>
</feature>
<keyword evidence="3" id="KW-0378">Hydrolase</keyword>
<dbReference type="Gene3D" id="2.30.42.10">
    <property type="match status" value="1"/>
</dbReference>
<protein>
    <submittedName>
        <fullName evidence="3">Stage IV sporulation protein B</fullName>
        <ecNumber evidence="3">3.4.21.116</ecNumber>
    </submittedName>
</protein>
<name>E6TXR0_EVAC2</name>
<dbReference type="AlphaFoldDB" id="E6TXR0"/>
<proteinExistence type="predicted"/>
<dbReference type="OrthoDB" id="9765242at2"/>
<organism evidence="3 4">
    <name type="scientific">Evansella cellulosilytica (strain ATCC 21833 / DSM 2522 / FERM P-1141 / JCM 9156 / N-4)</name>
    <name type="common">Bacillus cellulosilyticus</name>
    <dbReference type="NCBI Taxonomy" id="649639"/>
    <lineage>
        <taxon>Bacteria</taxon>
        <taxon>Bacillati</taxon>
        <taxon>Bacillota</taxon>
        <taxon>Bacilli</taxon>
        <taxon>Bacillales</taxon>
        <taxon>Bacillaceae</taxon>
        <taxon>Evansella</taxon>
    </lineage>
</organism>
<dbReference type="KEGG" id="bco:Bcell_1723"/>
<dbReference type="EMBL" id="CP002394">
    <property type="protein sequence ID" value="ADU29986.1"/>
    <property type="molecule type" value="Genomic_DNA"/>
</dbReference>
<dbReference type="HOGENOM" id="CLU_035713_0_0_9"/>
<evidence type="ECO:0000259" key="2">
    <source>
        <dbReference type="PROSITE" id="PS51494"/>
    </source>
</evidence>
<dbReference type="eggNOG" id="COG0750">
    <property type="taxonomic scope" value="Bacteria"/>
</dbReference>
<dbReference type="EC" id="3.4.21.116" evidence="3"/>
<dbReference type="Pfam" id="PF05580">
    <property type="entry name" value="Peptidase_S55"/>
    <property type="match status" value="1"/>
</dbReference>
<keyword evidence="1" id="KW-0645">Protease</keyword>
<dbReference type="Proteomes" id="UP000001401">
    <property type="component" value="Chromosome"/>
</dbReference>
<evidence type="ECO:0000256" key="1">
    <source>
        <dbReference type="ARBA" id="ARBA00022825"/>
    </source>
</evidence>
<dbReference type="Pfam" id="PF17820">
    <property type="entry name" value="PDZ_6"/>
    <property type="match status" value="1"/>
</dbReference>
<dbReference type="InterPro" id="IPR009003">
    <property type="entry name" value="Peptidase_S1_PA"/>
</dbReference>
<evidence type="ECO:0000313" key="4">
    <source>
        <dbReference type="Proteomes" id="UP000001401"/>
    </source>
</evidence>
<dbReference type="GO" id="GO:0008236">
    <property type="term" value="F:serine-type peptidase activity"/>
    <property type="evidence" value="ECO:0007669"/>
    <property type="project" value="UniProtKB-KW"/>
</dbReference>
<dbReference type="InterPro" id="IPR014219">
    <property type="entry name" value="SpoIVB"/>
</dbReference>
<dbReference type="SUPFAM" id="SSF50156">
    <property type="entry name" value="PDZ domain-like"/>
    <property type="match status" value="1"/>
</dbReference>
<dbReference type="NCBIfam" id="TIGR02860">
    <property type="entry name" value="spore_IV_B"/>
    <property type="match status" value="1"/>
</dbReference>
<dbReference type="RefSeq" id="WP_013488323.1">
    <property type="nucleotide sequence ID" value="NC_014829.1"/>
</dbReference>
<keyword evidence="4" id="KW-1185">Reference proteome</keyword>
<keyword evidence="1" id="KW-0720">Serine protease</keyword>
<dbReference type="InterPro" id="IPR041489">
    <property type="entry name" value="PDZ_6"/>
</dbReference>
<dbReference type="MEROPS" id="S55.001"/>
<evidence type="ECO:0000313" key="3">
    <source>
        <dbReference type="EMBL" id="ADU29986.1"/>
    </source>
</evidence>
<accession>E6TXR0</accession>
<sequence>MKNVIRKSIGAILLVLVFSAAFYPPLQQYLETPHHLVFFEGQEYDVPTSLPALANTDNDSISVFQENGQTVLKGNKASDTSLNFGLGNFPLKSMKVTVLPELKVIPGGQSIGVRVQTDGVLVVGHHLVDTDEGSLSPGENAGIEVGDTITKMNGIKIEQMNDLNPVVQDSGEAREPIKVEIKRDGEFFEKELMPVKGKGEESFRLGLYIRDSAAGVGTLTFYEPNSKKYGALGHVISDMDTRQPIEVNEGEIVSSKVTSIEKGMTGEPGEKLARFASDRKVLGDIQKNSPYGIFGTLHESLENGKVNKPMDIGLSHQVEEGPAEILTVVEGDEIKRFDIEIVSSTEQKYPATKGMVIKVTDPELIEATGGIVQGMSGSPIIQNDRIIGAVTHVFVNDPTSGYGCHIEWMLQEAGIDIYEKMEEAS</sequence>